<evidence type="ECO:0000256" key="2">
    <source>
        <dbReference type="SAM" id="SignalP"/>
    </source>
</evidence>
<reference evidence="3 4" key="1">
    <citation type="journal article" date="2018" name="IMA Fungus">
        <title>IMA Genome-F 9: Draft genome sequence of Annulohypoxylon stygium, Aspergillus mulundensis, Berkeleyomyces basicola (syn. Thielaviopsis basicola), Ceratocystis smalleyi, two Cercospora beticola strains, Coleophoma cylindrospora, Fusarium fracticaudum, Phialophora cf. hyalina, and Morchella septimelata.</title>
        <authorList>
            <person name="Wingfield B.D."/>
            <person name="Bills G.F."/>
            <person name="Dong Y."/>
            <person name="Huang W."/>
            <person name="Nel W.J."/>
            <person name="Swalarsk-Parry B.S."/>
            <person name="Vaghefi N."/>
            <person name="Wilken P.M."/>
            <person name="An Z."/>
            <person name="de Beer Z.W."/>
            <person name="De Vos L."/>
            <person name="Chen L."/>
            <person name="Duong T.A."/>
            <person name="Gao Y."/>
            <person name="Hammerbacher A."/>
            <person name="Kikkert J.R."/>
            <person name="Li Y."/>
            <person name="Li H."/>
            <person name="Li K."/>
            <person name="Li Q."/>
            <person name="Liu X."/>
            <person name="Ma X."/>
            <person name="Naidoo K."/>
            <person name="Pethybridge S.J."/>
            <person name="Sun J."/>
            <person name="Steenkamp E.T."/>
            <person name="van der Nest M.A."/>
            <person name="van Wyk S."/>
            <person name="Wingfield M.J."/>
            <person name="Xiong C."/>
            <person name="Yue Q."/>
            <person name="Zhang X."/>
        </authorList>
    </citation>
    <scope>NUCLEOTIDE SEQUENCE [LARGE SCALE GENOMIC DNA]</scope>
    <source>
        <strain evidence="3 4">DSM 5745</strain>
    </source>
</reference>
<protein>
    <submittedName>
        <fullName evidence="3">Uncharacterized protein</fullName>
    </submittedName>
</protein>
<feature type="compositionally biased region" description="Polar residues" evidence="1">
    <location>
        <begin position="513"/>
        <end position="522"/>
    </location>
</feature>
<dbReference type="PANTHER" id="PTHR42055">
    <property type="entry name" value="YALI0E03476P"/>
    <property type="match status" value="1"/>
</dbReference>
<dbReference type="STRING" id="1810919.A0A3D8QF84"/>
<dbReference type="RefSeq" id="XP_026598595.1">
    <property type="nucleotide sequence ID" value="XM_026752957.1"/>
</dbReference>
<keyword evidence="4" id="KW-1185">Reference proteome</keyword>
<dbReference type="GeneID" id="38121311"/>
<gene>
    <name evidence="3" type="ORF">DSM5745_10941</name>
</gene>
<evidence type="ECO:0000313" key="4">
    <source>
        <dbReference type="Proteomes" id="UP000256690"/>
    </source>
</evidence>
<feature type="compositionally biased region" description="Basic and acidic residues" evidence="1">
    <location>
        <begin position="499"/>
        <end position="512"/>
    </location>
</feature>
<feature type="chain" id="PRO_5017697332" evidence="2">
    <location>
        <begin position="25"/>
        <end position="593"/>
    </location>
</feature>
<keyword evidence="2" id="KW-0732">Signal</keyword>
<dbReference type="OrthoDB" id="5312133at2759"/>
<sequence>MIVRRSTSLLAVILFIAIAFVILSSSPKPVPVPDAVSEEISTAAKYVPKFPSLSDLHLPTFHPPAHNPPEPQRDSSSGDSKWFSHWAWLNPFSSSITLDEDRSVLPPLPNRPYIFTYYNPRKGSDREEENADEQLLFAWRRAWYAQGLRPVVLGRAEATANPLYESIKHLDLSPELGEELFRWLAWGHMGDGLLADWLCFPMARYDDATLAYLRRSADSDHITRFDRTHSSLLSGKKDAINAAVEKSIKKIDKSIKSLWEVVPDELLKSRQTSSLALYDSATIRDHYHELTEKAIPSASARRLALVDLINSHLHNTFVNSFPGGIAVLKPFAEHTTALVEPALRLAKALGQCAESVAPSSCPPNVRDCHPCNAHKPMKISQPATYKNNTQVFTIGTLPHPFTLISLLQNSAEVTTRHIRRETPRDAWLKDVTGDQIGHGLGGGPRAVLFKKFVADEPAIGTSLWMTVESLSADVGQALPSSLLDEFEWQFGFRIPRDSNVDAKNEGDAKESMQHSNPSKQGVQQEYTIIQEARDILKKQTNSNRVNIRGVAEAWNMADTEVWRFVKAYRARSIVERKKWEEDEKGFFGARPKI</sequence>
<evidence type="ECO:0000313" key="3">
    <source>
        <dbReference type="EMBL" id="RDW60483.1"/>
    </source>
</evidence>
<feature type="signal peptide" evidence="2">
    <location>
        <begin position="1"/>
        <end position="24"/>
    </location>
</feature>
<proteinExistence type="predicted"/>
<name>A0A3D8QF84_9EURO</name>
<feature type="region of interest" description="Disordered" evidence="1">
    <location>
        <begin position="499"/>
        <end position="522"/>
    </location>
</feature>
<comment type="caution">
    <text evidence="3">The sequence shown here is derived from an EMBL/GenBank/DDBJ whole genome shotgun (WGS) entry which is preliminary data.</text>
</comment>
<dbReference type="AlphaFoldDB" id="A0A3D8QF84"/>
<accession>A0A3D8QF84</accession>
<dbReference type="Proteomes" id="UP000256690">
    <property type="component" value="Unassembled WGS sequence"/>
</dbReference>
<dbReference type="EMBL" id="PVWQ01000018">
    <property type="protein sequence ID" value="RDW60483.1"/>
    <property type="molecule type" value="Genomic_DNA"/>
</dbReference>
<evidence type="ECO:0000256" key="1">
    <source>
        <dbReference type="SAM" id="MobiDB-lite"/>
    </source>
</evidence>
<dbReference type="PANTHER" id="PTHR42055:SF1">
    <property type="entry name" value="YALI0E03476P"/>
    <property type="match status" value="1"/>
</dbReference>
<organism evidence="3 4">
    <name type="scientific">Aspergillus mulundensis</name>
    <dbReference type="NCBI Taxonomy" id="1810919"/>
    <lineage>
        <taxon>Eukaryota</taxon>
        <taxon>Fungi</taxon>
        <taxon>Dikarya</taxon>
        <taxon>Ascomycota</taxon>
        <taxon>Pezizomycotina</taxon>
        <taxon>Eurotiomycetes</taxon>
        <taxon>Eurotiomycetidae</taxon>
        <taxon>Eurotiales</taxon>
        <taxon>Aspergillaceae</taxon>
        <taxon>Aspergillus</taxon>
        <taxon>Aspergillus subgen. Nidulantes</taxon>
    </lineage>
</organism>